<reference evidence="2" key="2">
    <citation type="journal article" date="2013" name="PLoS Genet.">
        <title>Comparative genome structure, secondary metabolite, and effector coding capacity across Cochliobolus pathogens.</title>
        <authorList>
            <person name="Condon B.J."/>
            <person name="Leng Y."/>
            <person name="Wu D."/>
            <person name="Bushley K.E."/>
            <person name="Ohm R.A."/>
            <person name="Otillar R."/>
            <person name="Martin J."/>
            <person name="Schackwitz W."/>
            <person name="Grimwood J."/>
            <person name="MohdZainudin N."/>
            <person name="Xue C."/>
            <person name="Wang R."/>
            <person name="Manning V.A."/>
            <person name="Dhillon B."/>
            <person name="Tu Z.J."/>
            <person name="Steffenson B.J."/>
            <person name="Salamov A."/>
            <person name="Sun H."/>
            <person name="Lowry S."/>
            <person name="LaButti K."/>
            <person name="Han J."/>
            <person name="Copeland A."/>
            <person name="Lindquist E."/>
            <person name="Barry K."/>
            <person name="Schmutz J."/>
            <person name="Baker S.E."/>
            <person name="Ciuffetti L.M."/>
            <person name="Grigoriev I.V."/>
            <person name="Zhong S."/>
            <person name="Turgeon B.G."/>
        </authorList>
    </citation>
    <scope>NUCLEOTIDE SEQUENCE [LARGE SCALE GENOMIC DNA]</scope>
    <source>
        <strain evidence="2">C5 / ATCC 48332 / race O</strain>
    </source>
</reference>
<sequence length="140" mass="15146">MHFLTGVEDGPGEYCPMTPSKVAELLPLSLKRLNLFVEFADMEDEFEEILDSEEDLWHLLEACKASLQNLSEITVTGNGDIYGAGHIMDAFEQAGVRFEVITADSVGADSSTAFSLPFGSFGSTGVEGRDEDESSSPRSS</sequence>
<evidence type="ECO:0000313" key="2">
    <source>
        <dbReference type="Proteomes" id="UP000016936"/>
    </source>
</evidence>
<gene>
    <name evidence="1" type="ORF">COCHEDRAFT_1213641</name>
</gene>
<dbReference type="HOGENOM" id="CLU_1834972_0_0_1"/>
<proteinExistence type="predicted"/>
<dbReference type="Proteomes" id="UP000016936">
    <property type="component" value="Unassembled WGS sequence"/>
</dbReference>
<protein>
    <submittedName>
        <fullName evidence="1">Uncharacterized protein</fullName>
    </submittedName>
</protein>
<dbReference type="EMBL" id="KB445575">
    <property type="protein sequence ID" value="EMD92598.1"/>
    <property type="molecule type" value="Genomic_DNA"/>
</dbReference>
<reference evidence="1 2" key="1">
    <citation type="journal article" date="2012" name="PLoS Pathog.">
        <title>Diverse lifestyles and strategies of plant pathogenesis encoded in the genomes of eighteen Dothideomycetes fungi.</title>
        <authorList>
            <person name="Ohm R.A."/>
            <person name="Feau N."/>
            <person name="Henrissat B."/>
            <person name="Schoch C.L."/>
            <person name="Horwitz B.A."/>
            <person name="Barry K.W."/>
            <person name="Condon B.J."/>
            <person name="Copeland A.C."/>
            <person name="Dhillon B."/>
            <person name="Glaser F."/>
            <person name="Hesse C.N."/>
            <person name="Kosti I."/>
            <person name="LaButti K."/>
            <person name="Lindquist E.A."/>
            <person name="Lucas S."/>
            <person name="Salamov A.A."/>
            <person name="Bradshaw R.E."/>
            <person name="Ciuffetti L."/>
            <person name="Hamelin R.C."/>
            <person name="Kema G.H.J."/>
            <person name="Lawrence C."/>
            <person name="Scott J.A."/>
            <person name="Spatafora J.W."/>
            <person name="Turgeon B.G."/>
            <person name="de Wit P.J.G.M."/>
            <person name="Zhong S."/>
            <person name="Goodwin S.B."/>
            <person name="Grigoriev I.V."/>
        </authorList>
    </citation>
    <scope>NUCLEOTIDE SEQUENCE [LARGE SCALE GENOMIC DNA]</scope>
    <source>
        <strain evidence="2">C5 / ATCC 48332 / race O</strain>
    </source>
</reference>
<evidence type="ECO:0000313" key="1">
    <source>
        <dbReference type="EMBL" id="EMD92598.1"/>
    </source>
</evidence>
<organism evidence="1 2">
    <name type="scientific">Cochliobolus heterostrophus (strain C5 / ATCC 48332 / race O)</name>
    <name type="common">Southern corn leaf blight fungus</name>
    <name type="synonym">Bipolaris maydis</name>
    <dbReference type="NCBI Taxonomy" id="701091"/>
    <lineage>
        <taxon>Eukaryota</taxon>
        <taxon>Fungi</taxon>
        <taxon>Dikarya</taxon>
        <taxon>Ascomycota</taxon>
        <taxon>Pezizomycotina</taxon>
        <taxon>Dothideomycetes</taxon>
        <taxon>Pleosporomycetidae</taxon>
        <taxon>Pleosporales</taxon>
        <taxon>Pleosporineae</taxon>
        <taxon>Pleosporaceae</taxon>
        <taxon>Bipolaris</taxon>
    </lineage>
</organism>
<accession>M2UXP5</accession>
<keyword evidence="2" id="KW-1185">Reference proteome</keyword>
<name>M2UXP5_COCH5</name>
<dbReference type="AlphaFoldDB" id="M2UXP5"/>